<organism evidence="3 4">
    <name type="scientific">Coprinellus micaceus</name>
    <name type="common">Glistening ink-cap mushroom</name>
    <name type="synonym">Coprinus micaceus</name>
    <dbReference type="NCBI Taxonomy" id="71717"/>
    <lineage>
        <taxon>Eukaryota</taxon>
        <taxon>Fungi</taxon>
        <taxon>Dikarya</taxon>
        <taxon>Basidiomycota</taxon>
        <taxon>Agaricomycotina</taxon>
        <taxon>Agaricomycetes</taxon>
        <taxon>Agaricomycetidae</taxon>
        <taxon>Agaricales</taxon>
        <taxon>Agaricineae</taxon>
        <taxon>Psathyrellaceae</taxon>
        <taxon>Coprinellus</taxon>
    </lineage>
</organism>
<dbReference type="SUPFAM" id="SSF47616">
    <property type="entry name" value="GST C-terminal domain-like"/>
    <property type="match status" value="1"/>
</dbReference>
<protein>
    <recommendedName>
        <fullName evidence="5">Glutathione S-transferase</fullName>
    </recommendedName>
</protein>
<dbReference type="InterPro" id="IPR036282">
    <property type="entry name" value="Glutathione-S-Trfase_C_sf"/>
</dbReference>
<dbReference type="GO" id="GO:0005737">
    <property type="term" value="C:cytoplasm"/>
    <property type="evidence" value="ECO:0007669"/>
    <property type="project" value="TreeGrafter"/>
</dbReference>
<name>A0A4Y7SP91_COPMI</name>
<feature type="domain" description="GST C-terminal" evidence="2">
    <location>
        <begin position="101"/>
        <end position="238"/>
    </location>
</feature>
<dbReference type="InterPro" id="IPR040079">
    <property type="entry name" value="Glutathione_S-Trfase"/>
</dbReference>
<dbReference type="Gene3D" id="3.40.30.10">
    <property type="entry name" value="Glutaredoxin"/>
    <property type="match status" value="1"/>
</dbReference>
<dbReference type="Proteomes" id="UP000298030">
    <property type="component" value="Unassembled WGS sequence"/>
</dbReference>
<proteinExistence type="predicted"/>
<dbReference type="SUPFAM" id="SSF52833">
    <property type="entry name" value="Thioredoxin-like"/>
    <property type="match status" value="1"/>
</dbReference>
<sequence length="248" mass="27684">MVERITLYSAYVCPYAHRAELALKESGLDYKRFEIDLQNKPEWYAPKVNPASKVPAIAYGGPDVDPASPSPESTKLAESLVLIEFVNDLITPTGKSLLPADPVKRANARFFIEAFQSKFGPVWYSSLFKGEHPTTILPALDALVGLLPADEGSYAVGKEWSLADAAVTPFLARAFTSLKHDIGAYDAGQGKAVWERIQNEPKYERLRKYYALVTSRESFKSTYVEDVIIETFKKRTESIRTERAANKV</sequence>
<dbReference type="CDD" id="cd00299">
    <property type="entry name" value="GST_C_family"/>
    <property type="match status" value="1"/>
</dbReference>
<dbReference type="AlphaFoldDB" id="A0A4Y7SP91"/>
<dbReference type="OrthoDB" id="202840at2759"/>
<dbReference type="PROSITE" id="PS50405">
    <property type="entry name" value="GST_CTER"/>
    <property type="match status" value="1"/>
</dbReference>
<evidence type="ECO:0000259" key="1">
    <source>
        <dbReference type="PROSITE" id="PS50404"/>
    </source>
</evidence>
<evidence type="ECO:0000313" key="4">
    <source>
        <dbReference type="Proteomes" id="UP000298030"/>
    </source>
</evidence>
<keyword evidence="4" id="KW-1185">Reference proteome</keyword>
<dbReference type="InterPro" id="IPR050983">
    <property type="entry name" value="GST_Omega/HSP26"/>
</dbReference>
<accession>A0A4Y7SP91</accession>
<dbReference type="CDD" id="cd00570">
    <property type="entry name" value="GST_N_family"/>
    <property type="match status" value="1"/>
</dbReference>
<dbReference type="SFLD" id="SFLDG00358">
    <property type="entry name" value="Main_(cytGST)"/>
    <property type="match status" value="1"/>
</dbReference>
<dbReference type="PANTHER" id="PTHR43968">
    <property type="match status" value="1"/>
</dbReference>
<reference evidence="3 4" key="1">
    <citation type="journal article" date="2019" name="Nat. Ecol. Evol.">
        <title>Megaphylogeny resolves global patterns of mushroom evolution.</title>
        <authorList>
            <person name="Varga T."/>
            <person name="Krizsan K."/>
            <person name="Foldi C."/>
            <person name="Dima B."/>
            <person name="Sanchez-Garcia M."/>
            <person name="Sanchez-Ramirez S."/>
            <person name="Szollosi G.J."/>
            <person name="Szarkandi J.G."/>
            <person name="Papp V."/>
            <person name="Albert L."/>
            <person name="Andreopoulos W."/>
            <person name="Angelini C."/>
            <person name="Antonin V."/>
            <person name="Barry K.W."/>
            <person name="Bougher N.L."/>
            <person name="Buchanan P."/>
            <person name="Buyck B."/>
            <person name="Bense V."/>
            <person name="Catcheside P."/>
            <person name="Chovatia M."/>
            <person name="Cooper J."/>
            <person name="Damon W."/>
            <person name="Desjardin D."/>
            <person name="Finy P."/>
            <person name="Geml J."/>
            <person name="Haridas S."/>
            <person name="Hughes K."/>
            <person name="Justo A."/>
            <person name="Karasinski D."/>
            <person name="Kautmanova I."/>
            <person name="Kiss B."/>
            <person name="Kocsube S."/>
            <person name="Kotiranta H."/>
            <person name="LaButti K.M."/>
            <person name="Lechner B.E."/>
            <person name="Liimatainen K."/>
            <person name="Lipzen A."/>
            <person name="Lukacs Z."/>
            <person name="Mihaltcheva S."/>
            <person name="Morgado L.N."/>
            <person name="Niskanen T."/>
            <person name="Noordeloos M.E."/>
            <person name="Ohm R.A."/>
            <person name="Ortiz-Santana B."/>
            <person name="Ovrebo C."/>
            <person name="Racz N."/>
            <person name="Riley R."/>
            <person name="Savchenko A."/>
            <person name="Shiryaev A."/>
            <person name="Soop K."/>
            <person name="Spirin V."/>
            <person name="Szebenyi C."/>
            <person name="Tomsovsky M."/>
            <person name="Tulloss R.E."/>
            <person name="Uehling J."/>
            <person name="Grigoriev I.V."/>
            <person name="Vagvolgyi C."/>
            <person name="Papp T."/>
            <person name="Martin F.M."/>
            <person name="Miettinen O."/>
            <person name="Hibbett D.S."/>
            <person name="Nagy L.G."/>
        </authorList>
    </citation>
    <scope>NUCLEOTIDE SEQUENCE [LARGE SCALE GENOMIC DNA]</scope>
    <source>
        <strain evidence="3 4">FP101781</strain>
    </source>
</reference>
<gene>
    <name evidence="3" type="ORF">FA13DRAFT_1818335</name>
</gene>
<evidence type="ECO:0008006" key="5">
    <source>
        <dbReference type="Google" id="ProtNLM"/>
    </source>
</evidence>
<dbReference type="EMBL" id="QPFP01000075">
    <property type="protein sequence ID" value="TEB23676.1"/>
    <property type="molecule type" value="Genomic_DNA"/>
</dbReference>
<dbReference type="STRING" id="71717.A0A4Y7SP91"/>
<evidence type="ECO:0000313" key="3">
    <source>
        <dbReference type="EMBL" id="TEB23676.1"/>
    </source>
</evidence>
<dbReference type="InterPro" id="IPR036249">
    <property type="entry name" value="Thioredoxin-like_sf"/>
</dbReference>
<dbReference type="InterPro" id="IPR010987">
    <property type="entry name" value="Glutathione-S-Trfase_C-like"/>
</dbReference>
<comment type="caution">
    <text evidence="3">The sequence shown here is derived from an EMBL/GenBank/DDBJ whole genome shotgun (WGS) entry which is preliminary data.</text>
</comment>
<feature type="domain" description="GST N-terminal" evidence="1">
    <location>
        <begin position="3"/>
        <end position="94"/>
    </location>
</feature>
<dbReference type="Gene3D" id="1.20.1050.10">
    <property type="match status" value="1"/>
</dbReference>
<dbReference type="PROSITE" id="PS50404">
    <property type="entry name" value="GST_NTER"/>
    <property type="match status" value="1"/>
</dbReference>
<dbReference type="InterPro" id="IPR004045">
    <property type="entry name" value="Glutathione_S-Trfase_N"/>
</dbReference>
<evidence type="ECO:0000259" key="2">
    <source>
        <dbReference type="PROSITE" id="PS50405"/>
    </source>
</evidence>
<dbReference type="Pfam" id="PF13409">
    <property type="entry name" value="GST_N_2"/>
    <property type="match status" value="1"/>
</dbReference>
<dbReference type="SFLD" id="SFLDS00019">
    <property type="entry name" value="Glutathione_Transferase_(cytos"/>
    <property type="match status" value="1"/>
</dbReference>
<dbReference type="PANTHER" id="PTHR43968:SF8">
    <property type="entry name" value="S-TRANSFERASE, PUTATIVE (AFU_ORTHOLOGUE AFUA_2G00590)-RELATED"/>
    <property type="match status" value="1"/>
</dbReference>